<dbReference type="PANTHER" id="PTHR30579">
    <property type="entry name" value="TRANSCRIPTIONAL REGULATOR"/>
    <property type="match status" value="1"/>
</dbReference>
<evidence type="ECO:0000256" key="3">
    <source>
        <dbReference type="ARBA" id="ARBA00023125"/>
    </source>
</evidence>
<evidence type="ECO:0000256" key="2">
    <source>
        <dbReference type="ARBA" id="ARBA00023015"/>
    </source>
</evidence>
<dbReference type="InterPro" id="IPR036390">
    <property type="entry name" value="WH_DNA-bd_sf"/>
</dbReference>
<evidence type="ECO:0000259" key="5">
    <source>
        <dbReference type="PROSITE" id="PS50931"/>
    </source>
</evidence>
<dbReference type="Pfam" id="PF00126">
    <property type="entry name" value="HTH_1"/>
    <property type="match status" value="1"/>
</dbReference>
<dbReference type="STRING" id="376489.A5892_07320"/>
<dbReference type="PROSITE" id="PS50931">
    <property type="entry name" value="HTH_LYSR"/>
    <property type="match status" value="1"/>
</dbReference>
<evidence type="ECO:0000256" key="1">
    <source>
        <dbReference type="ARBA" id="ARBA00009437"/>
    </source>
</evidence>
<reference evidence="6 7" key="1">
    <citation type="submission" date="2016-04" db="EMBL/GenBank/DDBJ databases">
        <title>Complete Genome Sequence of Halotalea alkalilenta IHB B 13600.</title>
        <authorList>
            <person name="Swarnkar M.K."/>
            <person name="Sharma A."/>
            <person name="Kaushal K."/>
            <person name="Soni R."/>
            <person name="Rana S."/>
            <person name="Singh A.K."/>
            <person name="Gulati A."/>
        </authorList>
    </citation>
    <scope>NUCLEOTIDE SEQUENCE [LARGE SCALE GENOMIC DNA]</scope>
    <source>
        <strain evidence="6 7">IHB B 13600</strain>
    </source>
</reference>
<dbReference type="GO" id="GO:0003700">
    <property type="term" value="F:DNA-binding transcription factor activity"/>
    <property type="evidence" value="ECO:0007669"/>
    <property type="project" value="InterPro"/>
</dbReference>
<dbReference type="InterPro" id="IPR000847">
    <property type="entry name" value="LysR_HTH_N"/>
</dbReference>
<dbReference type="SUPFAM" id="SSF46785">
    <property type="entry name" value="Winged helix' DNA-binding domain"/>
    <property type="match status" value="1"/>
</dbReference>
<protein>
    <submittedName>
        <fullName evidence="6">LysR family transcriptional regulator</fullName>
    </submittedName>
</protein>
<keyword evidence="7" id="KW-1185">Reference proteome</keyword>
<evidence type="ECO:0000313" key="7">
    <source>
        <dbReference type="Proteomes" id="UP000077875"/>
    </source>
</evidence>
<keyword evidence="2" id="KW-0805">Transcription regulation</keyword>
<gene>
    <name evidence="6" type="ORF">A5892_07320</name>
</gene>
<keyword evidence="4" id="KW-0804">Transcription</keyword>
<feature type="domain" description="HTH lysR-type" evidence="5">
    <location>
        <begin position="5"/>
        <end position="62"/>
    </location>
</feature>
<accession>A0A172YDW2</accession>
<dbReference type="Pfam" id="PF03466">
    <property type="entry name" value="LysR_substrate"/>
    <property type="match status" value="1"/>
</dbReference>
<evidence type="ECO:0000256" key="4">
    <source>
        <dbReference type="ARBA" id="ARBA00023163"/>
    </source>
</evidence>
<name>A0A172YDW2_9GAMM</name>
<organism evidence="6 7">
    <name type="scientific">Halotalea alkalilenta</name>
    <dbReference type="NCBI Taxonomy" id="376489"/>
    <lineage>
        <taxon>Bacteria</taxon>
        <taxon>Pseudomonadati</taxon>
        <taxon>Pseudomonadota</taxon>
        <taxon>Gammaproteobacteria</taxon>
        <taxon>Oceanospirillales</taxon>
        <taxon>Halomonadaceae</taxon>
        <taxon>Halotalea</taxon>
    </lineage>
</organism>
<sequence length="285" mass="31481">MPTILDIELLRSFHTVVRLGRFRAAAEQLHKSPAAISAHIHRLERLCGGRLLARDNQSVSLTPLGETLLARSAALLEGHDRLVDDLLAPPLEGLIRLGVPDEYAVHLLREVIPHFNATHPRVRLEIITAPSLTLRRQLRSARLDMAVSVEAAREQTTSPAPRCLTHTTPVWATGAALGDTVRAPLPLALHADQCPYREAMLTTLEHAGIEWREVLTSPSSQAIEASVEAGLAITLLDRTRLPPRMVELDWLPSMPTFRVILERAPEQANPALGALEETIARHFRL</sequence>
<dbReference type="PANTHER" id="PTHR30579:SF7">
    <property type="entry name" value="HTH-TYPE TRANSCRIPTIONAL REGULATOR LRHA-RELATED"/>
    <property type="match status" value="1"/>
</dbReference>
<dbReference type="AlphaFoldDB" id="A0A172YDW2"/>
<dbReference type="EMBL" id="CP015243">
    <property type="protein sequence ID" value="ANF57296.1"/>
    <property type="molecule type" value="Genomic_DNA"/>
</dbReference>
<dbReference type="Proteomes" id="UP000077875">
    <property type="component" value="Chromosome"/>
</dbReference>
<evidence type="ECO:0000313" key="6">
    <source>
        <dbReference type="EMBL" id="ANF57296.1"/>
    </source>
</evidence>
<proteinExistence type="inferred from homology"/>
<dbReference type="Gene3D" id="1.10.10.10">
    <property type="entry name" value="Winged helix-like DNA-binding domain superfamily/Winged helix DNA-binding domain"/>
    <property type="match status" value="1"/>
</dbReference>
<keyword evidence="3" id="KW-0238">DNA-binding</keyword>
<dbReference type="Gene3D" id="3.40.190.10">
    <property type="entry name" value="Periplasmic binding protein-like II"/>
    <property type="match status" value="2"/>
</dbReference>
<dbReference type="InterPro" id="IPR050176">
    <property type="entry name" value="LTTR"/>
</dbReference>
<dbReference type="GO" id="GO:0003677">
    <property type="term" value="F:DNA binding"/>
    <property type="evidence" value="ECO:0007669"/>
    <property type="project" value="UniProtKB-KW"/>
</dbReference>
<dbReference type="RefSeq" id="WP_064122251.1">
    <property type="nucleotide sequence ID" value="NZ_CP015243.1"/>
</dbReference>
<dbReference type="InterPro" id="IPR036388">
    <property type="entry name" value="WH-like_DNA-bd_sf"/>
</dbReference>
<dbReference type="SUPFAM" id="SSF53850">
    <property type="entry name" value="Periplasmic binding protein-like II"/>
    <property type="match status" value="1"/>
</dbReference>
<dbReference type="InterPro" id="IPR005119">
    <property type="entry name" value="LysR_subst-bd"/>
</dbReference>
<dbReference type="KEGG" id="haa:A5892_07320"/>
<comment type="similarity">
    <text evidence="1">Belongs to the LysR transcriptional regulatory family.</text>
</comment>